<protein>
    <submittedName>
        <fullName evidence="1">Peptidylprolyl isomerase</fullName>
    </submittedName>
</protein>
<comment type="caution">
    <text evidence="1">The sequence shown here is derived from an EMBL/GenBank/DDBJ whole genome shotgun (WGS) entry which is preliminary data.</text>
</comment>
<proteinExistence type="predicted"/>
<keyword evidence="2" id="KW-1185">Reference proteome</keyword>
<dbReference type="Proteomes" id="UP000305401">
    <property type="component" value="Unassembled WGS sequence"/>
</dbReference>
<evidence type="ECO:0000313" key="1">
    <source>
        <dbReference type="EMBL" id="THG45680.1"/>
    </source>
</evidence>
<organism evidence="1 2">
    <name type="scientific">Muribaculum caecicola</name>
    <dbReference type="NCBI Taxonomy" id="3038144"/>
    <lineage>
        <taxon>Bacteria</taxon>
        <taxon>Pseudomonadati</taxon>
        <taxon>Bacteroidota</taxon>
        <taxon>Bacteroidia</taxon>
        <taxon>Bacteroidales</taxon>
        <taxon>Muribaculaceae</taxon>
        <taxon>Muribaculum</taxon>
    </lineage>
</organism>
<reference evidence="1" key="1">
    <citation type="submission" date="2019-04" db="EMBL/GenBank/DDBJ databases">
        <title>Microbes associate with the intestines of laboratory mice.</title>
        <authorList>
            <person name="Navarre W."/>
            <person name="Wong E."/>
            <person name="Huang K.C."/>
            <person name="Tropini C."/>
            <person name="Ng K."/>
            <person name="Yu B."/>
        </authorList>
    </citation>
    <scope>NUCLEOTIDE SEQUENCE</scope>
    <source>
        <strain evidence="1">NM86_A22</strain>
    </source>
</reference>
<evidence type="ECO:0000313" key="2">
    <source>
        <dbReference type="Proteomes" id="UP000305401"/>
    </source>
</evidence>
<keyword evidence="1" id="KW-0413">Isomerase</keyword>
<gene>
    <name evidence="1" type="ORF">E5990_08760</name>
</gene>
<dbReference type="EMBL" id="SSTG01000125">
    <property type="protein sequence ID" value="THG45680.1"/>
    <property type="molecule type" value="Genomic_DNA"/>
</dbReference>
<sequence>MLRRMLSSAVIAVLAISLWGCGTGNTTEKNNNSSDMDKNQITVNIETTEGNIKVRLFNDTPLHRDNFVKLAKEGYYNGLLFHRVINDFMVQGGDPNSKDAPAGKRLGEGGPGYTVEAEITEPVHIHRRGALAAARQGDQVNPERRSSGSQFYIVTGKKYAPEELSKMEQQLENMKKESIFRRLVMEREDTIRAMSARQDKEGLQKLERELVGMTEAEVAKSPSSLTVEQRKAYTTEGGTPHLDGQYTVFGQVIEGMDVVDRIQKAETDSTDRPKKDVRIINMTVE</sequence>
<accession>A0AC61S3V2</accession>
<name>A0AC61S3V2_9BACT</name>